<accession>A0ABU6SE97</accession>
<evidence type="ECO:0000313" key="12">
    <source>
        <dbReference type="Proteomes" id="UP001341840"/>
    </source>
</evidence>
<dbReference type="Pfam" id="PF02701">
    <property type="entry name" value="Zn_ribbon_Dof"/>
    <property type="match status" value="1"/>
</dbReference>
<dbReference type="PROSITE" id="PS50884">
    <property type="entry name" value="ZF_DOF_2"/>
    <property type="match status" value="1"/>
</dbReference>
<evidence type="ECO:0000256" key="4">
    <source>
        <dbReference type="ARBA" id="ARBA00023015"/>
    </source>
</evidence>
<keyword evidence="3 9" id="KW-0862">Zinc</keyword>
<keyword evidence="7 8" id="KW-0539">Nucleus</keyword>
<keyword evidence="4 9" id="KW-0805">Transcription regulation</keyword>
<evidence type="ECO:0000259" key="10">
    <source>
        <dbReference type="PROSITE" id="PS50884"/>
    </source>
</evidence>
<evidence type="ECO:0000256" key="2">
    <source>
        <dbReference type="ARBA" id="ARBA00022771"/>
    </source>
</evidence>
<reference evidence="11 12" key="1">
    <citation type="journal article" date="2023" name="Plants (Basel)">
        <title>Bridging the Gap: Combining Genomics and Transcriptomics Approaches to Understand Stylosanthes scabra, an Orphan Legume from the Brazilian Caatinga.</title>
        <authorList>
            <person name="Ferreira-Neto J.R.C."/>
            <person name="da Silva M.D."/>
            <person name="Binneck E."/>
            <person name="de Melo N.F."/>
            <person name="da Silva R.H."/>
            <person name="de Melo A.L.T.M."/>
            <person name="Pandolfi V."/>
            <person name="Bustamante F.O."/>
            <person name="Brasileiro-Vidal A.C."/>
            <person name="Benko-Iseppon A.M."/>
        </authorList>
    </citation>
    <scope>NUCLEOTIDE SEQUENCE [LARGE SCALE GENOMIC DNA]</scope>
    <source>
        <tissue evidence="11">Leaves</tissue>
    </source>
</reference>
<evidence type="ECO:0000256" key="1">
    <source>
        <dbReference type="ARBA" id="ARBA00022723"/>
    </source>
</evidence>
<sequence>MEQEGAASDMNNKKKKQLVAVQCPRCDSMNTKFCYYNNYSLSQPRYFCKACRRYWTHGGALRNVPVGGGSRKPKRPKLNYSSEINRSPMAGVPPPPPSVIPSSVPSFLQGVGGFMSSSSPLGGIHGYSNHDAVVGVGVGVGGSNNNNLGVVSGFNNVVGSQTESQFYHQMMMMNHMNNNNNNNRGTLLNPEQDGSVWRTMITTTTTTTQRNNNDSIAASSAAGSSSSAAAAFMLNQWPSSVTG</sequence>
<proteinExistence type="predicted"/>
<dbReference type="PANTHER" id="PTHR31992">
    <property type="entry name" value="DOF ZINC FINGER PROTEIN DOF1.4-RELATED"/>
    <property type="match status" value="1"/>
</dbReference>
<evidence type="ECO:0000256" key="5">
    <source>
        <dbReference type="ARBA" id="ARBA00023125"/>
    </source>
</evidence>
<evidence type="ECO:0000256" key="9">
    <source>
        <dbReference type="RuleBase" id="RU369094"/>
    </source>
</evidence>
<evidence type="ECO:0000256" key="8">
    <source>
        <dbReference type="PROSITE-ProRule" id="PRU00071"/>
    </source>
</evidence>
<keyword evidence="12" id="KW-1185">Reference proteome</keyword>
<name>A0ABU6SE97_9FABA</name>
<keyword evidence="5 8" id="KW-0238">DNA-binding</keyword>
<evidence type="ECO:0000313" key="11">
    <source>
        <dbReference type="EMBL" id="MED6134218.1"/>
    </source>
</evidence>
<keyword evidence="6 9" id="KW-0804">Transcription</keyword>
<evidence type="ECO:0000256" key="3">
    <source>
        <dbReference type="ARBA" id="ARBA00022833"/>
    </source>
</evidence>
<protein>
    <recommendedName>
        <fullName evidence="9">Dof zinc finger protein</fullName>
    </recommendedName>
</protein>
<comment type="caution">
    <text evidence="11">The sequence shown here is derived from an EMBL/GenBank/DDBJ whole genome shotgun (WGS) entry which is preliminary data.</text>
</comment>
<feature type="domain" description="Dof-type" evidence="10">
    <location>
        <begin position="21"/>
        <end position="75"/>
    </location>
</feature>
<gene>
    <name evidence="11" type="ORF">PIB30_035102</name>
</gene>
<dbReference type="InterPro" id="IPR003851">
    <property type="entry name" value="Znf_Dof"/>
</dbReference>
<evidence type="ECO:0000256" key="6">
    <source>
        <dbReference type="ARBA" id="ARBA00023163"/>
    </source>
</evidence>
<dbReference type="InterPro" id="IPR045174">
    <property type="entry name" value="Dof"/>
</dbReference>
<keyword evidence="1 9" id="KW-0479">Metal-binding</keyword>
<comment type="function">
    <text evidence="9">Transcription factor that binds specifically to a 5'-AA[AG]G-3' consensus core sequence.</text>
</comment>
<dbReference type="PANTHER" id="PTHR31992:SF339">
    <property type="entry name" value="DOF ZINC FINGER PROTEIN"/>
    <property type="match status" value="1"/>
</dbReference>
<organism evidence="11 12">
    <name type="scientific">Stylosanthes scabra</name>
    <dbReference type="NCBI Taxonomy" id="79078"/>
    <lineage>
        <taxon>Eukaryota</taxon>
        <taxon>Viridiplantae</taxon>
        <taxon>Streptophyta</taxon>
        <taxon>Embryophyta</taxon>
        <taxon>Tracheophyta</taxon>
        <taxon>Spermatophyta</taxon>
        <taxon>Magnoliopsida</taxon>
        <taxon>eudicotyledons</taxon>
        <taxon>Gunneridae</taxon>
        <taxon>Pentapetalae</taxon>
        <taxon>rosids</taxon>
        <taxon>fabids</taxon>
        <taxon>Fabales</taxon>
        <taxon>Fabaceae</taxon>
        <taxon>Papilionoideae</taxon>
        <taxon>50 kb inversion clade</taxon>
        <taxon>dalbergioids sensu lato</taxon>
        <taxon>Dalbergieae</taxon>
        <taxon>Pterocarpus clade</taxon>
        <taxon>Stylosanthes</taxon>
    </lineage>
</organism>
<dbReference type="Proteomes" id="UP001341840">
    <property type="component" value="Unassembled WGS sequence"/>
</dbReference>
<dbReference type="EMBL" id="JASCZI010060581">
    <property type="protein sequence ID" value="MED6134218.1"/>
    <property type="molecule type" value="Genomic_DNA"/>
</dbReference>
<keyword evidence="2 8" id="KW-0863">Zinc-finger</keyword>
<dbReference type="PROSITE" id="PS01361">
    <property type="entry name" value="ZF_DOF_1"/>
    <property type="match status" value="1"/>
</dbReference>
<feature type="non-terminal residue" evidence="11">
    <location>
        <position position="243"/>
    </location>
</feature>
<comment type="subcellular location">
    <subcellularLocation>
        <location evidence="8 9">Nucleus</location>
    </subcellularLocation>
</comment>
<evidence type="ECO:0000256" key="7">
    <source>
        <dbReference type="ARBA" id="ARBA00023242"/>
    </source>
</evidence>